<dbReference type="EMBL" id="KQ417596">
    <property type="protein sequence ID" value="KOF91176.1"/>
    <property type="molecule type" value="Genomic_DNA"/>
</dbReference>
<name>A0A0L8HPM0_OCTBM</name>
<sequence>MAISPLLLLQEYLLYMLCLKCLECIILFFFFIFSFFVSLTGHCYICSFWWYKFRLDASVCMRRLVVGTKVYILEIISNIYPIILRLQ</sequence>
<protein>
    <submittedName>
        <fullName evidence="1">Uncharacterized protein</fullName>
    </submittedName>
</protein>
<dbReference type="AlphaFoldDB" id="A0A0L8HPM0"/>
<evidence type="ECO:0000313" key="1">
    <source>
        <dbReference type="EMBL" id="KOF91176.1"/>
    </source>
</evidence>
<accession>A0A0L8HPM0</accession>
<reference evidence="1" key="1">
    <citation type="submission" date="2015-07" db="EMBL/GenBank/DDBJ databases">
        <title>MeaNS - Measles Nucleotide Surveillance Program.</title>
        <authorList>
            <person name="Tran T."/>
            <person name="Druce J."/>
        </authorList>
    </citation>
    <scope>NUCLEOTIDE SEQUENCE</scope>
    <source>
        <strain evidence="1">UCB-OBI-ISO-001</strain>
        <tissue evidence="1">Gonad</tissue>
    </source>
</reference>
<proteinExistence type="predicted"/>
<organism evidence="1">
    <name type="scientific">Octopus bimaculoides</name>
    <name type="common">California two-spotted octopus</name>
    <dbReference type="NCBI Taxonomy" id="37653"/>
    <lineage>
        <taxon>Eukaryota</taxon>
        <taxon>Metazoa</taxon>
        <taxon>Spiralia</taxon>
        <taxon>Lophotrochozoa</taxon>
        <taxon>Mollusca</taxon>
        <taxon>Cephalopoda</taxon>
        <taxon>Coleoidea</taxon>
        <taxon>Octopodiformes</taxon>
        <taxon>Octopoda</taxon>
        <taxon>Incirrata</taxon>
        <taxon>Octopodidae</taxon>
        <taxon>Octopus</taxon>
    </lineage>
</organism>
<gene>
    <name evidence="1" type="ORF">OCBIM_22009465mg</name>
</gene>